<comment type="caution">
    <text evidence="1">The sequence shown here is derived from an EMBL/GenBank/DDBJ whole genome shotgun (WGS) entry which is preliminary data.</text>
</comment>
<feature type="non-terminal residue" evidence="1">
    <location>
        <position position="1"/>
    </location>
</feature>
<evidence type="ECO:0000313" key="1">
    <source>
        <dbReference type="EMBL" id="KAJ9597410.1"/>
    </source>
</evidence>
<sequence>APTCKQERILVVGASRAESLDIACEVETDPPARSFKWKFNNSGETLEVSPERYAST</sequence>
<accession>A0AAD8AE68</accession>
<reference evidence="1" key="1">
    <citation type="journal article" date="2023" name="IScience">
        <title>Live-bearing cockroach genome reveals convergent evolutionary mechanisms linked to viviparity in insects and beyond.</title>
        <authorList>
            <person name="Fouks B."/>
            <person name="Harrison M.C."/>
            <person name="Mikhailova A.A."/>
            <person name="Marchal E."/>
            <person name="English S."/>
            <person name="Carruthers M."/>
            <person name="Jennings E.C."/>
            <person name="Chiamaka E.L."/>
            <person name="Frigard R.A."/>
            <person name="Pippel M."/>
            <person name="Attardo G.M."/>
            <person name="Benoit J.B."/>
            <person name="Bornberg-Bauer E."/>
            <person name="Tobe S.S."/>
        </authorList>
    </citation>
    <scope>NUCLEOTIDE SEQUENCE</scope>
    <source>
        <strain evidence="1">Stay&amp;Tobe</strain>
    </source>
</reference>
<dbReference type="AlphaFoldDB" id="A0AAD8AE68"/>
<reference evidence="1" key="2">
    <citation type="submission" date="2023-05" db="EMBL/GenBank/DDBJ databases">
        <authorList>
            <person name="Fouks B."/>
        </authorList>
    </citation>
    <scope>NUCLEOTIDE SEQUENCE</scope>
    <source>
        <strain evidence="1">Stay&amp;Tobe</strain>
        <tissue evidence="1">Testes</tissue>
    </source>
</reference>
<gene>
    <name evidence="1" type="ORF">L9F63_011731</name>
</gene>
<evidence type="ECO:0000313" key="2">
    <source>
        <dbReference type="Proteomes" id="UP001233999"/>
    </source>
</evidence>
<protein>
    <recommendedName>
        <fullName evidence="3">Ig-like domain-containing protein</fullName>
    </recommendedName>
</protein>
<name>A0AAD8AE68_DIPPU</name>
<evidence type="ECO:0008006" key="3">
    <source>
        <dbReference type="Google" id="ProtNLM"/>
    </source>
</evidence>
<proteinExistence type="predicted"/>
<feature type="non-terminal residue" evidence="1">
    <location>
        <position position="56"/>
    </location>
</feature>
<organism evidence="1 2">
    <name type="scientific">Diploptera punctata</name>
    <name type="common">Pacific beetle cockroach</name>
    <dbReference type="NCBI Taxonomy" id="6984"/>
    <lineage>
        <taxon>Eukaryota</taxon>
        <taxon>Metazoa</taxon>
        <taxon>Ecdysozoa</taxon>
        <taxon>Arthropoda</taxon>
        <taxon>Hexapoda</taxon>
        <taxon>Insecta</taxon>
        <taxon>Pterygota</taxon>
        <taxon>Neoptera</taxon>
        <taxon>Polyneoptera</taxon>
        <taxon>Dictyoptera</taxon>
        <taxon>Blattodea</taxon>
        <taxon>Blaberoidea</taxon>
        <taxon>Blaberidae</taxon>
        <taxon>Diplopterinae</taxon>
        <taxon>Diploptera</taxon>
    </lineage>
</organism>
<dbReference type="EMBL" id="JASPKZ010001611">
    <property type="protein sequence ID" value="KAJ9597410.1"/>
    <property type="molecule type" value="Genomic_DNA"/>
</dbReference>
<dbReference type="Proteomes" id="UP001233999">
    <property type="component" value="Unassembled WGS sequence"/>
</dbReference>
<keyword evidence="2" id="KW-1185">Reference proteome</keyword>